<keyword evidence="4" id="KW-1185">Reference proteome</keyword>
<proteinExistence type="predicted"/>
<gene>
    <name evidence="3" type="ORF">Hamer_G005284</name>
</gene>
<evidence type="ECO:0000256" key="1">
    <source>
        <dbReference type="SAM" id="MobiDB-lite"/>
    </source>
</evidence>
<organism evidence="3 4">
    <name type="scientific">Homarus americanus</name>
    <name type="common">American lobster</name>
    <dbReference type="NCBI Taxonomy" id="6706"/>
    <lineage>
        <taxon>Eukaryota</taxon>
        <taxon>Metazoa</taxon>
        <taxon>Ecdysozoa</taxon>
        <taxon>Arthropoda</taxon>
        <taxon>Crustacea</taxon>
        <taxon>Multicrustacea</taxon>
        <taxon>Malacostraca</taxon>
        <taxon>Eumalacostraca</taxon>
        <taxon>Eucarida</taxon>
        <taxon>Decapoda</taxon>
        <taxon>Pleocyemata</taxon>
        <taxon>Astacidea</taxon>
        <taxon>Nephropoidea</taxon>
        <taxon>Nephropidae</taxon>
        <taxon>Homarus</taxon>
    </lineage>
</organism>
<keyword evidence="2" id="KW-0732">Signal</keyword>
<dbReference type="EMBL" id="JAHLQT010021845">
    <property type="protein sequence ID" value="KAG7166982.1"/>
    <property type="molecule type" value="Genomic_DNA"/>
</dbReference>
<accession>A0A8J5JYK3</accession>
<feature type="chain" id="PRO_5035255441" evidence="2">
    <location>
        <begin position="16"/>
        <end position="113"/>
    </location>
</feature>
<dbReference type="PROSITE" id="PS51257">
    <property type="entry name" value="PROKAR_LIPOPROTEIN"/>
    <property type="match status" value="1"/>
</dbReference>
<dbReference type="AlphaFoldDB" id="A0A8J5JYK3"/>
<sequence length="113" mass="12385">MKFVLMLALLSVASCRNLYHSGEDDDNDDAQFRMTSSEETDTPKLRSSFLEKGSPLSPESATALVLPTAYRKVDLSESEIPELRSSFLEKGSPLSPESATALVLPTAYEKVDI</sequence>
<reference evidence="3" key="1">
    <citation type="journal article" date="2021" name="Sci. Adv.">
        <title>The American lobster genome reveals insights on longevity, neural, and immune adaptations.</title>
        <authorList>
            <person name="Polinski J.M."/>
            <person name="Zimin A.V."/>
            <person name="Clark K.F."/>
            <person name="Kohn A.B."/>
            <person name="Sadowski N."/>
            <person name="Timp W."/>
            <person name="Ptitsyn A."/>
            <person name="Khanna P."/>
            <person name="Romanova D.Y."/>
            <person name="Williams P."/>
            <person name="Greenwood S.J."/>
            <person name="Moroz L.L."/>
            <person name="Walt D.R."/>
            <person name="Bodnar A.G."/>
        </authorList>
    </citation>
    <scope>NUCLEOTIDE SEQUENCE</scope>
    <source>
        <strain evidence="3">GMGI-L3</strain>
    </source>
</reference>
<comment type="caution">
    <text evidence="3">The sequence shown here is derived from an EMBL/GenBank/DDBJ whole genome shotgun (WGS) entry which is preliminary data.</text>
</comment>
<protein>
    <submittedName>
        <fullName evidence="3">Uncharacterized protein</fullName>
    </submittedName>
</protein>
<evidence type="ECO:0000313" key="4">
    <source>
        <dbReference type="Proteomes" id="UP000747542"/>
    </source>
</evidence>
<name>A0A8J5JYK3_HOMAM</name>
<dbReference type="Proteomes" id="UP000747542">
    <property type="component" value="Unassembled WGS sequence"/>
</dbReference>
<evidence type="ECO:0000313" key="3">
    <source>
        <dbReference type="EMBL" id="KAG7166982.1"/>
    </source>
</evidence>
<evidence type="ECO:0000256" key="2">
    <source>
        <dbReference type="SAM" id="SignalP"/>
    </source>
</evidence>
<feature type="signal peptide" evidence="2">
    <location>
        <begin position="1"/>
        <end position="15"/>
    </location>
</feature>
<feature type="region of interest" description="Disordered" evidence="1">
    <location>
        <begin position="20"/>
        <end position="58"/>
    </location>
</feature>